<reference evidence="1" key="2">
    <citation type="journal article" date="2020" name="Nat. Commun.">
        <title>Large-scale genome sequencing of mycorrhizal fungi provides insights into the early evolution of symbiotic traits.</title>
        <authorList>
            <person name="Miyauchi S."/>
            <person name="Kiss E."/>
            <person name="Kuo A."/>
            <person name="Drula E."/>
            <person name="Kohler A."/>
            <person name="Sanchez-Garcia M."/>
            <person name="Morin E."/>
            <person name="Andreopoulos B."/>
            <person name="Barry K.W."/>
            <person name="Bonito G."/>
            <person name="Buee M."/>
            <person name="Carver A."/>
            <person name="Chen C."/>
            <person name="Cichocki N."/>
            <person name="Clum A."/>
            <person name="Culley D."/>
            <person name="Crous P.W."/>
            <person name="Fauchery L."/>
            <person name="Girlanda M."/>
            <person name="Hayes R.D."/>
            <person name="Keri Z."/>
            <person name="LaButti K."/>
            <person name="Lipzen A."/>
            <person name="Lombard V."/>
            <person name="Magnuson J."/>
            <person name="Maillard F."/>
            <person name="Murat C."/>
            <person name="Nolan M."/>
            <person name="Ohm R.A."/>
            <person name="Pangilinan J."/>
            <person name="Pereira M.F."/>
            <person name="Perotto S."/>
            <person name="Peter M."/>
            <person name="Pfister S."/>
            <person name="Riley R."/>
            <person name="Sitrit Y."/>
            <person name="Stielow J.B."/>
            <person name="Szollosi G."/>
            <person name="Zifcakova L."/>
            <person name="Stursova M."/>
            <person name="Spatafora J.W."/>
            <person name="Tedersoo L."/>
            <person name="Vaario L.M."/>
            <person name="Yamada A."/>
            <person name="Yan M."/>
            <person name="Wang P."/>
            <person name="Xu J."/>
            <person name="Bruns T."/>
            <person name="Baldrian P."/>
            <person name="Vilgalys R."/>
            <person name="Dunand C."/>
            <person name="Henrissat B."/>
            <person name="Grigoriev I.V."/>
            <person name="Hibbett D."/>
            <person name="Nagy L.G."/>
            <person name="Martin F.M."/>
        </authorList>
    </citation>
    <scope>NUCLEOTIDE SEQUENCE</scope>
    <source>
        <strain evidence="1">P2</strain>
    </source>
</reference>
<name>A0ACB6ZRT4_THEGA</name>
<dbReference type="Proteomes" id="UP000886501">
    <property type="component" value="Unassembled WGS sequence"/>
</dbReference>
<proteinExistence type="predicted"/>
<comment type="caution">
    <text evidence="1">The sequence shown here is derived from an EMBL/GenBank/DDBJ whole genome shotgun (WGS) entry which is preliminary data.</text>
</comment>
<dbReference type="EMBL" id="MU117969">
    <property type="protein sequence ID" value="KAF9652371.1"/>
    <property type="molecule type" value="Genomic_DNA"/>
</dbReference>
<protein>
    <submittedName>
        <fullName evidence="1">Uncharacterized protein</fullName>
    </submittedName>
</protein>
<accession>A0ACB6ZRT4</accession>
<sequence>MVVFSKHLNSLDPKQKRSLLTLLFAVLLLRSRLITGPRDVFTALKKAAGIQKPTPEELEQARQQLYRKNPDGTKNLLVTYRDRISEINIRPISQEELTANGTNFPLVPPSRKPNVDRVFLCQLLAILRIAFPSWKSKEAFILVLHSTFLVLRTVLSVAVARLDGRIVRDLVSADGKGFLKGIGLWFVLAIPSTYTNTMLRHLQSKLSLRARTQISRYTHDLYLSSHPNLRYYRLGLDGVVQYLTSDVNSFCDALSGLYGNLLKPALDIVLFTSQLSRVLGLRGSCMLALTYYATAAILKAVTPAFGRLAAVEARLEGEYRAGMSRIDREGEEIAFYGGGKREKEILWRAYLQLIKHINSIYKIRIAYEWTEDYVIKYLWSAAGYVLIAIPYLLTRRKRHVAVQTTGPTEDRVDNQVAGRTETYISSRRLLLSLADAGGRLMYAYKDLLELAGLTTRLYTLLSTLHNLPPLPVPSGSPSVEVSHVDVKVPTTVVTEDEDDGYVPTSNELVLVKNLSFKLEGGEHLMITGSNGVGKTSVARVLAGLWPVQEGGEVRRPADDHGRMGVFVVPQRVYMVEGTLLDQMIYPHSYVEFKESGKTEVDLMGILTAVHLAYLPAREGGWLARKEWRDVLSGGEKQRMGMARVFYHRPKFAILDECTSAVSSDVEGSMYEHVKSLGITLITISLRPSLMKYHTRLLTLSGDGTGSYTLTRIGTAEERMGIDREIQTLRSKLQEVDKWEARVQELSKLLSAQQEGE</sequence>
<keyword evidence="2" id="KW-1185">Reference proteome</keyword>
<evidence type="ECO:0000313" key="2">
    <source>
        <dbReference type="Proteomes" id="UP000886501"/>
    </source>
</evidence>
<evidence type="ECO:0000313" key="1">
    <source>
        <dbReference type="EMBL" id="KAF9652371.1"/>
    </source>
</evidence>
<reference evidence="1" key="1">
    <citation type="submission" date="2019-10" db="EMBL/GenBank/DDBJ databases">
        <authorList>
            <consortium name="DOE Joint Genome Institute"/>
            <person name="Kuo A."/>
            <person name="Miyauchi S."/>
            <person name="Kiss E."/>
            <person name="Drula E."/>
            <person name="Kohler A."/>
            <person name="Sanchez-Garcia M."/>
            <person name="Andreopoulos B."/>
            <person name="Barry K.W."/>
            <person name="Bonito G."/>
            <person name="Buee M."/>
            <person name="Carver A."/>
            <person name="Chen C."/>
            <person name="Cichocki N."/>
            <person name="Clum A."/>
            <person name="Culley D."/>
            <person name="Crous P.W."/>
            <person name="Fauchery L."/>
            <person name="Girlanda M."/>
            <person name="Hayes R."/>
            <person name="Keri Z."/>
            <person name="Labutti K."/>
            <person name="Lipzen A."/>
            <person name="Lombard V."/>
            <person name="Magnuson J."/>
            <person name="Maillard F."/>
            <person name="Morin E."/>
            <person name="Murat C."/>
            <person name="Nolan M."/>
            <person name="Ohm R."/>
            <person name="Pangilinan J."/>
            <person name="Pereira M."/>
            <person name="Perotto S."/>
            <person name="Peter M."/>
            <person name="Riley R."/>
            <person name="Sitrit Y."/>
            <person name="Stielow B."/>
            <person name="Szollosi G."/>
            <person name="Zifcakova L."/>
            <person name="Stursova M."/>
            <person name="Spatafora J.W."/>
            <person name="Tedersoo L."/>
            <person name="Vaario L.-M."/>
            <person name="Yamada A."/>
            <person name="Yan M."/>
            <person name="Wang P."/>
            <person name="Xu J."/>
            <person name="Bruns T."/>
            <person name="Baldrian P."/>
            <person name="Vilgalys R."/>
            <person name="Henrissat B."/>
            <person name="Grigoriev I.V."/>
            <person name="Hibbett D."/>
            <person name="Nagy L.G."/>
            <person name="Martin F.M."/>
        </authorList>
    </citation>
    <scope>NUCLEOTIDE SEQUENCE</scope>
    <source>
        <strain evidence="1">P2</strain>
    </source>
</reference>
<gene>
    <name evidence="1" type="ORF">BDM02DRAFT_3153804</name>
</gene>
<organism evidence="1 2">
    <name type="scientific">Thelephora ganbajun</name>
    <name type="common">Ganba fungus</name>
    <dbReference type="NCBI Taxonomy" id="370292"/>
    <lineage>
        <taxon>Eukaryota</taxon>
        <taxon>Fungi</taxon>
        <taxon>Dikarya</taxon>
        <taxon>Basidiomycota</taxon>
        <taxon>Agaricomycotina</taxon>
        <taxon>Agaricomycetes</taxon>
        <taxon>Thelephorales</taxon>
        <taxon>Thelephoraceae</taxon>
        <taxon>Thelephora</taxon>
    </lineage>
</organism>